<protein>
    <submittedName>
        <fullName evidence="2">Sigma-70 family RNA polymerase sigma factor</fullName>
    </submittedName>
</protein>
<gene>
    <name evidence="2" type="ORF">IAB67_05665</name>
</gene>
<reference evidence="2" key="2">
    <citation type="journal article" date="2021" name="PeerJ">
        <title>Extensive microbial diversity within the chicken gut microbiome revealed by metagenomics and culture.</title>
        <authorList>
            <person name="Gilroy R."/>
            <person name="Ravi A."/>
            <person name="Getino M."/>
            <person name="Pursley I."/>
            <person name="Horton D.L."/>
            <person name="Alikhan N.F."/>
            <person name="Baker D."/>
            <person name="Gharbi K."/>
            <person name="Hall N."/>
            <person name="Watson M."/>
            <person name="Adriaenssens E.M."/>
            <person name="Foster-Nyarko E."/>
            <person name="Jarju S."/>
            <person name="Secka A."/>
            <person name="Antonio M."/>
            <person name="Oren A."/>
            <person name="Chaudhuri R.R."/>
            <person name="La Ragione R."/>
            <person name="Hildebrand F."/>
            <person name="Pallen M.J."/>
        </authorList>
    </citation>
    <scope>NUCLEOTIDE SEQUENCE</scope>
    <source>
        <strain evidence="2">CHK191-8634</strain>
    </source>
</reference>
<dbReference type="GO" id="GO:0006352">
    <property type="term" value="P:DNA-templated transcription initiation"/>
    <property type="evidence" value="ECO:0007669"/>
    <property type="project" value="InterPro"/>
</dbReference>
<dbReference type="InterPro" id="IPR036388">
    <property type="entry name" value="WH-like_DNA-bd_sf"/>
</dbReference>
<organism evidence="2 3">
    <name type="scientific">Candidatus Ventrousia excrementavium</name>
    <dbReference type="NCBI Taxonomy" id="2840961"/>
    <lineage>
        <taxon>Bacteria</taxon>
        <taxon>Bacillati</taxon>
        <taxon>Bacillota</taxon>
        <taxon>Clostridia</taxon>
        <taxon>Eubacteriales</taxon>
        <taxon>Clostridiaceae</taxon>
        <taxon>Clostridiaceae incertae sedis</taxon>
        <taxon>Candidatus Ventrousia</taxon>
    </lineage>
</organism>
<proteinExistence type="predicted"/>
<dbReference type="Pfam" id="PF08281">
    <property type="entry name" value="Sigma70_r4_2"/>
    <property type="match status" value="1"/>
</dbReference>
<dbReference type="Gene3D" id="1.10.10.10">
    <property type="entry name" value="Winged helix-like DNA-binding domain superfamily/Winged helix DNA-binding domain"/>
    <property type="match status" value="1"/>
</dbReference>
<dbReference type="AlphaFoldDB" id="A0A9D1IX94"/>
<name>A0A9D1IX94_9CLOT</name>
<dbReference type="Proteomes" id="UP000824073">
    <property type="component" value="Unassembled WGS sequence"/>
</dbReference>
<dbReference type="GO" id="GO:0003677">
    <property type="term" value="F:DNA binding"/>
    <property type="evidence" value="ECO:0007669"/>
    <property type="project" value="InterPro"/>
</dbReference>
<reference evidence="2" key="1">
    <citation type="submission" date="2020-10" db="EMBL/GenBank/DDBJ databases">
        <authorList>
            <person name="Gilroy R."/>
        </authorList>
    </citation>
    <scope>NUCLEOTIDE SEQUENCE</scope>
    <source>
        <strain evidence="2">CHK191-8634</strain>
    </source>
</reference>
<dbReference type="InterPro" id="IPR013249">
    <property type="entry name" value="RNA_pol_sigma70_r4_t2"/>
</dbReference>
<dbReference type="SUPFAM" id="SSF88659">
    <property type="entry name" value="Sigma3 and sigma4 domains of RNA polymerase sigma factors"/>
    <property type="match status" value="1"/>
</dbReference>
<accession>A0A9D1IX94</accession>
<evidence type="ECO:0000259" key="1">
    <source>
        <dbReference type="Pfam" id="PF08281"/>
    </source>
</evidence>
<dbReference type="GO" id="GO:0016987">
    <property type="term" value="F:sigma factor activity"/>
    <property type="evidence" value="ECO:0007669"/>
    <property type="project" value="InterPro"/>
</dbReference>
<evidence type="ECO:0000313" key="3">
    <source>
        <dbReference type="Proteomes" id="UP000824073"/>
    </source>
</evidence>
<dbReference type="InterPro" id="IPR013324">
    <property type="entry name" value="RNA_pol_sigma_r3/r4-like"/>
</dbReference>
<evidence type="ECO:0000313" key="2">
    <source>
        <dbReference type="EMBL" id="HIU43769.1"/>
    </source>
</evidence>
<feature type="domain" description="RNA polymerase sigma factor 70 region 4 type 2" evidence="1">
    <location>
        <begin position="30"/>
        <end position="81"/>
    </location>
</feature>
<sequence length="90" mass="10374">MTEFADAEVFSFLPEKSVESDMLDGFENAALYKAIKRLNKRDRYVLLAHILDERDFTELAQYWGASYSAIASAYYRAIQKIRKEIGGDIQ</sequence>
<dbReference type="EMBL" id="DVMR01000046">
    <property type="protein sequence ID" value="HIU43769.1"/>
    <property type="molecule type" value="Genomic_DNA"/>
</dbReference>
<comment type="caution">
    <text evidence="2">The sequence shown here is derived from an EMBL/GenBank/DDBJ whole genome shotgun (WGS) entry which is preliminary data.</text>
</comment>